<keyword evidence="3" id="KW-1185">Reference proteome</keyword>
<feature type="transmembrane region" description="Helical" evidence="1">
    <location>
        <begin position="73"/>
        <end position="93"/>
    </location>
</feature>
<evidence type="ECO:0000313" key="3">
    <source>
        <dbReference type="Proteomes" id="UP000077066"/>
    </source>
</evidence>
<dbReference type="RefSeq" id="WP_066971125.1">
    <property type="nucleotide sequence ID" value="NZ_LWMT01000064.1"/>
</dbReference>
<dbReference type="AlphaFoldDB" id="A0A166ENB4"/>
<dbReference type="Proteomes" id="UP000077066">
    <property type="component" value="Unassembled WGS sequence"/>
</dbReference>
<sequence length="94" mass="10634">MRIPSLIAFILSIVFFLDGIVALVIIIGAIFPDFVIIGNSLFRLIVLVVMGILSSSFYNYVQKNRDDPRSSDFGQKLSIFTVVALFFFFCYLLI</sequence>
<feature type="transmembrane region" description="Helical" evidence="1">
    <location>
        <begin position="41"/>
        <end position="61"/>
    </location>
</feature>
<evidence type="ECO:0000313" key="2">
    <source>
        <dbReference type="EMBL" id="KZX16839.1"/>
    </source>
</evidence>
<organism evidence="2 3">
    <name type="scientific">Methanobrevibacter filiformis</name>
    <dbReference type="NCBI Taxonomy" id="55758"/>
    <lineage>
        <taxon>Archaea</taxon>
        <taxon>Methanobacteriati</taxon>
        <taxon>Methanobacteriota</taxon>
        <taxon>Methanomada group</taxon>
        <taxon>Methanobacteria</taxon>
        <taxon>Methanobacteriales</taxon>
        <taxon>Methanobacteriaceae</taxon>
        <taxon>Methanobrevibacter</taxon>
    </lineage>
</organism>
<protein>
    <submittedName>
        <fullName evidence="2">Uncharacterized protein</fullName>
    </submittedName>
</protein>
<dbReference type="EMBL" id="LWMT01000064">
    <property type="protein sequence ID" value="KZX16839.1"/>
    <property type="molecule type" value="Genomic_DNA"/>
</dbReference>
<proteinExistence type="predicted"/>
<gene>
    <name evidence="2" type="ORF">MBFIL_04690</name>
</gene>
<keyword evidence="1" id="KW-0472">Membrane</keyword>
<comment type="caution">
    <text evidence="2">The sequence shown here is derived from an EMBL/GenBank/DDBJ whole genome shotgun (WGS) entry which is preliminary data.</text>
</comment>
<dbReference type="PATRIC" id="fig|55758.3.peg.522"/>
<keyword evidence="1" id="KW-1133">Transmembrane helix</keyword>
<keyword evidence="1" id="KW-0812">Transmembrane</keyword>
<reference evidence="2 3" key="1">
    <citation type="submission" date="2016-04" db="EMBL/GenBank/DDBJ databases">
        <title>Genome sequence of Methanobrevibacter filiformis DSM 11501.</title>
        <authorList>
            <person name="Poehlein A."/>
            <person name="Seedorf H."/>
            <person name="Daniel R."/>
        </authorList>
    </citation>
    <scope>NUCLEOTIDE SEQUENCE [LARGE SCALE GENOMIC DNA]</scope>
    <source>
        <strain evidence="2 3">DSM 11501</strain>
    </source>
</reference>
<name>A0A166ENB4_9EURY</name>
<feature type="transmembrane region" description="Helical" evidence="1">
    <location>
        <begin position="6"/>
        <end position="29"/>
    </location>
</feature>
<accession>A0A166ENB4</accession>
<evidence type="ECO:0000256" key="1">
    <source>
        <dbReference type="SAM" id="Phobius"/>
    </source>
</evidence>